<gene>
    <name evidence="2" type="ORF">WICMUC_000823</name>
</gene>
<dbReference type="PANTHER" id="PTHR12363">
    <property type="entry name" value="TRANSPORTIN 3 AND IMPORTIN 13"/>
    <property type="match status" value="1"/>
</dbReference>
<evidence type="ECO:0000259" key="1">
    <source>
        <dbReference type="PROSITE" id="PS50166"/>
    </source>
</evidence>
<dbReference type="Pfam" id="PF24139">
    <property type="entry name" value="TPR_TNPO3_IPO13_4th"/>
    <property type="match status" value="1"/>
</dbReference>
<dbReference type="GO" id="GO:0005737">
    <property type="term" value="C:cytoplasm"/>
    <property type="evidence" value="ECO:0007669"/>
    <property type="project" value="TreeGrafter"/>
</dbReference>
<dbReference type="Pfam" id="PF24138">
    <property type="entry name" value="TPR_TNPO3_IPO13_2nd"/>
    <property type="match status" value="1"/>
</dbReference>
<reference evidence="2" key="1">
    <citation type="journal article" date="2021" name="Open Biol.">
        <title>Shared evolutionary footprints suggest mitochondrial oxidative damage underlies multiple complex I losses in fungi.</title>
        <authorList>
            <person name="Schikora-Tamarit M.A."/>
            <person name="Marcet-Houben M."/>
            <person name="Nosek J."/>
            <person name="Gabaldon T."/>
        </authorList>
    </citation>
    <scope>NUCLEOTIDE SEQUENCE</scope>
    <source>
        <strain evidence="2">CBS6341</strain>
    </source>
</reference>
<proteinExistence type="predicted"/>
<dbReference type="GO" id="GO:0031267">
    <property type="term" value="F:small GTPase binding"/>
    <property type="evidence" value="ECO:0007669"/>
    <property type="project" value="InterPro"/>
</dbReference>
<dbReference type="EMBL" id="JAEUBF010000267">
    <property type="protein sequence ID" value="KAH3679591.1"/>
    <property type="molecule type" value="Genomic_DNA"/>
</dbReference>
<evidence type="ECO:0000313" key="3">
    <source>
        <dbReference type="Proteomes" id="UP000769528"/>
    </source>
</evidence>
<dbReference type="Pfam" id="PF03810">
    <property type="entry name" value="IBN_N"/>
    <property type="match status" value="1"/>
</dbReference>
<dbReference type="InterPro" id="IPR011989">
    <property type="entry name" value="ARM-like"/>
</dbReference>
<dbReference type="InterPro" id="IPR051345">
    <property type="entry name" value="Importin_beta-like_NTR"/>
</dbReference>
<comment type="caution">
    <text evidence="2">The sequence shown here is derived from an EMBL/GenBank/DDBJ whole genome shotgun (WGS) entry which is preliminary data.</text>
</comment>
<dbReference type="AlphaFoldDB" id="A0A9P8TI15"/>
<sequence>MSDGIINKIQEALALMSSNSPNKSEALHYLEEFQKTSQAWEILHIILSNSNDNSIELKMFASQTLRNKTTYDLNQIPQGSLIGLKDSIIKFLIQYSEINKPIRTQLSIALAKLSIQFIGWNNSLDEIIDKLQPNNIPTLLEFLKILPEETFDPKSTPLTDEEFRIKTQELIVDNVPKVLGLLSNYAQSTTNSSAHSLILDCLNSWVREIPVEKLLTIEPLTNIIFESLQTEESFEKSIECLSTIVRETKDIENLQLIYALYQQIINLKPLLKQHKDDPEIFGSLTTLFVDAGETWHMLISKSPNDFKPLVEILLECTSYDEDLDIVKYTFYFWYSLKQMITLDRFKPARDEFKQIYTQLVYIMIHHLQYPDGSELEPLFTNKEEEEKFKDFRYDMGDVLKDCTAVIGDSEALIIPFEKIKSSLNNNNIKWQEIEAPLFSLRAMAKEVRLKENQILPQIMDLLIQLPENVKIRYAATLVLGRYTEWTSKHPEFLEKQLNYIINGFQFADNEIITAASHALMYFCQDCSKLLTNYIEQLYNFYLNIINSPIEKESLYEISEGISHIIDTQNSQDIQKISTMFFKPILDKLTSYIDKQGSDELFKSIAEEIEIIRIFIEFIKPRDLQNIQDPIANLIIEIWPLVIQLLNQHGHSMKVSERCMKFTKTILQSYNLYLIPILPSIAETLVNGFETTRFGCYLWVSGVVIKEFGDDYVSQETKDEVWKFAYKQITTFLQVFNQTSPIDISDLIEDFFRMMGDIVIFFVPNFILSDLLKPVFDIALLSLDLEKFEPLISTLHFLIDLISWGFDTPPISIYDEVPENVKLTIQQFNNSNGGLLIKAVLNGLIFKFPTDAHPDASDLITKTLKLSPTPEVAVQWINESLDSLPINTVTSQERTKLITTVSTALQSKDYRRIRTSLKDFVTWYSRKNISPRFQSERY</sequence>
<dbReference type="Pfam" id="PF08389">
    <property type="entry name" value="Xpo1"/>
    <property type="match status" value="1"/>
</dbReference>
<dbReference type="InterPro" id="IPR058537">
    <property type="entry name" value="TPR_TNPO3_IPO13_4th"/>
</dbReference>
<dbReference type="GO" id="GO:0005634">
    <property type="term" value="C:nucleus"/>
    <property type="evidence" value="ECO:0007669"/>
    <property type="project" value="UniProtKB-ARBA"/>
</dbReference>
<dbReference type="InterPro" id="IPR013598">
    <property type="entry name" value="Exportin-1/Importin-b-like"/>
</dbReference>
<dbReference type="Pfam" id="PF24140">
    <property type="entry name" value="TPR_TNPO3_IPO13_3rd"/>
    <property type="match status" value="1"/>
</dbReference>
<keyword evidence="3" id="KW-1185">Reference proteome</keyword>
<dbReference type="Gene3D" id="1.25.10.10">
    <property type="entry name" value="Leucine-rich Repeat Variant"/>
    <property type="match status" value="1"/>
</dbReference>
<feature type="domain" description="Importin N-terminal" evidence="1">
    <location>
        <begin position="26"/>
        <end position="94"/>
    </location>
</feature>
<dbReference type="PANTHER" id="PTHR12363:SF53">
    <property type="entry name" value="MRNA TRANSPORT REGULATOR MTR10"/>
    <property type="match status" value="1"/>
</dbReference>
<organism evidence="2 3">
    <name type="scientific">Wickerhamomyces mucosus</name>
    <dbReference type="NCBI Taxonomy" id="1378264"/>
    <lineage>
        <taxon>Eukaryota</taxon>
        <taxon>Fungi</taxon>
        <taxon>Dikarya</taxon>
        <taxon>Ascomycota</taxon>
        <taxon>Saccharomycotina</taxon>
        <taxon>Saccharomycetes</taxon>
        <taxon>Phaffomycetales</taxon>
        <taxon>Wickerhamomycetaceae</taxon>
        <taxon>Wickerhamomyces</taxon>
    </lineage>
</organism>
<dbReference type="InterPro" id="IPR057942">
    <property type="entry name" value="TPR_TNPO3_IPO13_3rd"/>
</dbReference>
<dbReference type="InterPro" id="IPR001494">
    <property type="entry name" value="Importin-beta_N"/>
</dbReference>
<reference evidence="2" key="2">
    <citation type="submission" date="2021-01" db="EMBL/GenBank/DDBJ databases">
        <authorList>
            <person name="Schikora-Tamarit M.A."/>
        </authorList>
    </citation>
    <scope>NUCLEOTIDE SEQUENCE</scope>
    <source>
        <strain evidence="2">CBS6341</strain>
    </source>
</reference>
<name>A0A9P8TI15_9ASCO</name>
<dbReference type="PROSITE" id="PS50166">
    <property type="entry name" value="IMPORTIN_B_NT"/>
    <property type="match status" value="1"/>
</dbReference>
<dbReference type="FunFam" id="1.25.10.10:FF:000266">
    <property type="entry name" value="mRNA transport regulator MTR10"/>
    <property type="match status" value="1"/>
</dbReference>
<dbReference type="GO" id="GO:0006606">
    <property type="term" value="P:protein import into nucleus"/>
    <property type="evidence" value="ECO:0007669"/>
    <property type="project" value="TreeGrafter"/>
</dbReference>
<evidence type="ECO:0000313" key="2">
    <source>
        <dbReference type="EMBL" id="KAH3679591.1"/>
    </source>
</evidence>
<dbReference type="InterPro" id="IPR057941">
    <property type="entry name" value="TPR_TNPO3_IPO13_2nd"/>
</dbReference>
<dbReference type="InterPro" id="IPR016024">
    <property type="entry name" value="ARM-type_fold"/>
</dbReference>
<dbReference type="SUPFAM" id="SSF48371">
    <property type="entry name" value="ARM repeat"/>
    <property type="match status" value="1"/>
</dbReference>
<dbReference type="OrthoDB" id="435593at2759"/>
<accession>A0A9P8TI15</accession>
<dbReference type="Proteomes" id="UP000769528">
    <property type="component" value="Unassembled WGS sequence"/>
</dbReference>
<dbReference type="SMART" id="SM00913">
    <property type="entry name" value="IBN_N"/>
    <property type="match status" value="1"/>
</dbReference>
<protein>
    <recommendedName>
        <fullName evidence="1">Importin N-terminal domain-containing protein</fullName>
    </recommendedName>
</protein>